<proteinExistence type="predicted"/>
<accession>A0A0F7L4W8</accession>
<reference evidence="1" key="2">
    <citation type="submission" date="2015-03" db="EMBL/GenBank/DDBJ databases">
        <authorList>
            <person name="Chow C.-E.T."/>
            <person name="Winget D.M."/>
            <person name="White R.A.III."/>
            <person name="Hallam S.J."/>
            <person name="Suttle C.A."/>
        </authorList>
    </citation>
    <scope>NUCLEOTIDE SEQUENCE</scope>
    <source>
        <strain evidence="1">Anoxic3_3</strain>
    </source>
</reference>
<sequence>MKVTEIQVHPKGSCWSHTKRVIPRPQTRLFILCDSLTAIDLKDVPRRKNRPLSIT</sequence>
<evidence type="ECO:0000313" key="1">
    <source>
        <dbReference type="EMBL" id="AKH46026.1"/>
    </source>
</evidence>
<organism evidence="1">
    <name type="scientific">uncultured marine virus</name>
    <dbReference type="NCBI Taxonomy" id="186617"/>
    <lineage>
        <taxon>Viruses</taxon>
        <taxon>environmental samples</taxon>
    </lineage>
</organism>
<reference evidence="1" key="1">
    <citation type="journal article" date="2015" name="Front. Microbiol.">
        <title>Combining genomic sequencing methods to explore viral diversity and reveal potential virus-host interactions.</title>
        <authorList>
            <person name="Chow C.E."/>
            <person name="Winget D.M."/>
            <person name="White R.A.III."/>
            <person name="Hallam S.J."/>
            <person name="Suttle C.A."/>
        </authorList>
    </citation>
    <scope>NUCLEOTIDE SEQUENCE</scope>
    <source>
        <strain evidence="1">Anoxic3_3</strain>
    </source>
</reference>
<protein>
    <submittedName>
        <fullName evidence="1">Uncharacterized protein</fullName>
    </submittedName>
</protein>
<dbReference type="EMBL" id="KR029578">
    <property type="protein sequence ID" value="AKH46026.1"/>
    <property type="molecule type" value="Genomic_DNA"/>
</dbReference>
<name>A0A0F7L4W8_9VIRU</name>